<dbReference type="Proteomes" id="UP000008850">
    <property type="component" value="Chromosome"/>
</dbReference>
<proteinExistence type="predicted"/>
<dbReference type="PANTHER" id="PTHR33376">
    <property type="match status" value="1"/>
</dbReference>
<sequence length="365" mass="38931">MRGGLTQTGIRTDFSRHSRSVSVKEEEPMSTICNRMLPLAVAMASISCAAGAIAQETMNFVSPSPPQAHLNVEIMPQFVEAVNQAAGGELDVQLRTGGQMANAGNVYDRLQSDVIQIAFSPVPQLPKSFPLLSAVELPFIIPDAETGSEALWNLVESGALDADFEGLKVLGITAFPSTTIHTNADVGVLDDVAGLRLAGSGQALTSLIQELGAAPISLNVSDQYQAIDRGTVDGTVMIWTAFQPFRLAEVTSHHVEGPFGSAVAMVFMTEEKFESLSPTAQAALEQAGGREFSRQFGAFWDRVASEAREQTAALEGHEIVDLSDQDIEVLREKSAAVIEAWKSSTEGGPEFLDALEAEIAAIQAR</sequence>
<dbReference type="Pfam" id="PF03480">
    <property type="entry name" value="DctP"/>
    <property type="match status" value="1"/>
</dbReference>
<dbReference type="InterPro" id="IPR038404">
    <property type="entry name" value="TRAP_DctP_sf"/>
</dbReference>
<dbReference type="HOGENOM" id="CLU_036176_2_0_5"/>
<accession>G4R7C4</accession>
<evidence type="ECO:0000256" key="2">
    <source>
        <dbReference type="SAM" id="MobiDB-lite"/>
    </source>
</evidence>
<dbReference type="CDD" id="cd13665">
    <property type="entry name" value="PBP2_TRAP_Dctp3_4"/>
    <property type="match status" value="1"/>
</dbReference>
<keyword evidence="1" id="KW-0732">Signal</keyword>
<dbReference type="Gene3D" id="3.40.190.170">
    <property type="entry name" value="Bacterial extracellular solute-binding protein, family 7"/>
    <property type="match status" value="1"/>
</dbReference>
<evidence type="ECO:0000313" key="3">
    <source>
        <dbReference type="EMBL" id="AEQ51260.1"/>
    </source>
</evidence>
<dbReference type="STRING" id="1082931.KKY_1232"/>
<name>G4R7C4_PELHB</name>
<dbReference type="NCBIfam" id="NF037995">
    <property type="entry name" value="TRAP_S1"/>
    <property type="match status" value="1"/>
</dbReference>
<dbReference type="eggNOG" id="COG1638">
    <property type="taxonomic scope" value="Bacteria"/>
</dbReference>
<reference evidence="3 4" key="1">
    <citation type="journal article" date="2012" name="J. Bacteriol.">
        <title>Complete genome sequence of Pelagibacterium halotolerans B2T.</title>
        <authorList>
            <person name="Huo Y.Y."/>
            <person name="Cheng H."/>
            <person name="Han X.F."/>
            <person name="Jiang X.W."/>
            <person name="Sun C."/>
            <person name="Zhang X.Q."/>
            <person name="Zhu X.F."/>
            <person name="Liu Y.F."/>
            <person name="Li P.F."/>
            <person name="Ni P.X."/>
            <person name="Wu M."/>
        </authorList>
    </citation>
    <scope>NUCLEOTIDE SEQUENCE [LARGE SCALE GENOMIC DNA]</scope>
    <source>
        <strain evidence="4">DSM 22347 / JCM 15775 / CGMCC 1.7692 / B2</strain>
    </source>
</reference>
<dbReference type="GO" id="GO:0055085">
    <property type="term" value="P:transmembrane transport"/>
    <property type="evidence" value="ECO:0007669"/>
    <property type="project" value="InterPro"/>
</dbReference>
<organism evidence="3 4">
    <name type="scientific">Pelagibacterium halotolerans (strain DSM 22347 / JCM 15775 / CGMCC 1.7692 / B2)</name>
    <dbReference type="NCBI Taxonomy" id="1082931"/>
    <lineage>
        <taxon>Bacteria</taxon>
        <taxon>Pseudomonadati</taxon>
        <taxon>Pseudomonadota</taxon>
        <taxon>Alphaproteobacteria</taxon>
        <taxon>Hyphomicrobiales</taxon>
        <taxon>Devosiaceae</taxon>
        <taxon>Pelagibacterium</taxon>
    </lineage>
</organism>
<dbReference type="InterPro" id="IPR018389">
    <property type="entry name" value="DctP_fam"/>
</dbReference>
<dbReference type="PANTHER" id="PTHR33376:SF15">
    <property type="entry name" value="BLL6794 PROTEIN"/>
    <property type="match status" value="1"/>
</dbReference>
<dbReference type="AlphaFoldDB" id="G4R7C4"/>
<feature type="region of interest" description="Disordered" evidence="2">
    <location>
        <begin position="1"/>
        <end position="21"/>
    </location>
</feature>
<evidence type="ECO:0000313" key="4">
    <source>
        <dbReference type="Proteomes" id="UP000008850"/>
    </source>
</evidence>
<feature type="compositionally biased region" description="Polar residues" evidence="2">
    <location>
        <begin position="1"/>
        <end position="10"/>
    </location>
</feature>
<protein>
    <recommendedName>
        <fullName evidence="5">TRAP-type C4-dicarboxylate transport system, periplasmic component</fullName>
    </recommendedName>
</protein>
<dbReference type="EMBL" id="CP003075">
    <property type="protein sequence ID" value="AEQ51260.1"/>
    <property type="molecule type" value="Genomic_DNA"/>
</dbReference>
<gene>
    <name evidence="3" type="ordered locus">KKY_1232</name>
</gene>
<evidence type="ECO:0008006" key="5">
    <source>
        <dbReference type="Google" id="ProtNLM"/>
    </source>
</evidence>
<evidence type="ECO:0000256" key="1">
    <source>
        <dbReference type="ARBA" id="ARBA00022729"/>
    </source>
</evidence>
<dbReference type="KEGG" id="phl:KKY_1232"/>
<keyword evidence="4" id="KW-1185">Reference proteome</keyword>